<reference evidence="2 3" key="1">
    <citation type="submission" date="2018-03" db="EMBL/GenBank/DDBJ databases">
        <title>Genomic Encyclopedia of Archaeal and Bacterial Type Strains, Phase II (KMG-II): from individual species to whole genera.</title>
        <authorList>
            <person name="Goeker M."/>
        </authorList>
    </citation>
    <scope>NUCLEOTIDE SEQUENCE [LARGE SCALE GENOMIC DNA]</scope>
    <source>
        <strain evidence="2 3">DSM 28229</strain>
    </source>
</reference>
<dbReference type="AlphaFoldDB" id="A0A315ZB32"/>
<dbReference type="Proteomes" id="UP000245535">
    <property type="component" value="Unassembled WGS sequence"/>
</dbReference>
<dbReference type="RefSeq" id="WP_109616919.1">
    <property type="nucleotide sequence ID" value="NZ_QGDO01000002.1"/>
</dbReference>
<dbReference type="GO" id="GO:0005829">
    <property type="term" value="C:cytosol"/>
    <property type="evidence" value="ECO:0007669"/>
    <property type="project" value="TreeGrafter"/>
</dbReference>
<dbReference type="PANTHER" id="PTHR42695">
    <property type="entry name" value="GLUTAMINE AMIDOTRANSFERASE YLR126C-RELATED"/>
    <property type="match status" value="1"/>
</dbReference>
<protein>
    <submittedName>
        <fullName evidence="2">GMP synthase-like glutamine amidotransferase</fullName>
    </submittedName>
</protein>
<dbReference type="PROSITE" id="PS51273">
    <property type="entry name" value="GATASE_TYPE_1"/>
    <property type="match status" value="1"/>
</dbReference>
<keyword evidence="2" id="KW-0315">Glutamine amidotransferase</keyword>
<accession>A0A315ZB32</accession>
<dbReference type="OrthoDB" id="9807137at2"/>
<evidence type="ECO:0000313" key="2">
    <source>
        <dbReference type="EMBL" id="PWJ42796.1"/>
    </source>
</evidence>
<dbReference type="CDD" id="cd01741">
    <property type="entry name" value="GATase1_1"/>
    <property type="match status" value="1"/>
</dbReference>
<dbReference type="InterPro" id="IPR044992">
    <property type="entry name" value="ChyE-like"/>
</dbReference>
<sequence>MNNRHFHYFQHVPFEGLGCIEDWIIDKGYKLSSTNFFENAKLPNLDELDCLIVMGGPMGIYDYGKYPWLKEEKEFIKAAISANKKVIGICLGAQLIADVLGAEVYPNQEKEIGWLNLYKESEHPILSDFDKEFTAFHWHGDTFDLPKNSKRLFHSTVCKNQAYLYNEKVLGLQFHFEATESSVAEIVKNCADELIPAPYVQSAESILVEKRYFQANNERMFKLLDYLDQI</sequence>
<dbReference type="SUPFAM" id="SSF52317">
    <property type="entry name" value="Class I glutamine amidotransferase-like"/>
    <property type="match status" value="1"/>
</dbReference>
<dbReference type="InterPro" id="IPR029062">
    <property type="entry name" value="Class_I_gatase-like"/>
</dbReference>
<dbReference type="EMBL" id="QGDO01000002">
    <property type="protein sequence ID" value="PWJ42796.1"/>
    <property type="molecule type" value="Genomic_DNA"/>
</dbReference>
<dbReference type="Gene3D" id="3.40.50.880">
    <property type="match status" value="1"/>
</dbReference>
<keyword evidence="2" id="KW-0808">Transferase</keyword>
<gene>
    <name evidence="2" type="ORF">BC781_102342</name>
</gene>
<name>A0A315ZB32_SEDFL</name>
<feature type="domain" description="Glutamine amidotransferase" evidence="1">
    <location>
        <begin position="40"/>
        <end position="190"/>
    </location>
</feature>
<proteinExistence type="predicted"/>
<dbReference type="Pfam" id="PF00117">
    <property type="entry name" value="GATase"/>
    <property type="match status" value="1"/>
</dbReference>
<evidence type="ECO:0000313" key="3">
    <source>
        <dbReference type="Proteomes" id="UP000245535"/>
    </source>
</evidence>
<dbReference type="FunFam" id="3.40.50.880:FF:000033">
    <property type="entry name" value="Glutamine amidotransferase class-I"/>
    <property type="match status" value="1"/>
</dbReference>
<dbReference type="PANTHER" id="PTHR42695:SF5">
    <property type="entry name" value="GLUTAMINE AMIDOTRANSFERASE YLR126C-RELATED"/>
    <property type="match status" value="1"/>
</dbReference>
<organism evidence="2 3">
    <name type="scientific">Sediminitomix flava</name>
    <dbReference type="NCBI Taxonomy" id="379075"/>
    <lineage>
        <taxon>Bacteria</taxon>
        <taxon>Pseudomonadati</taxon>
        <taxon>Bacteroidota</taxon>
        <taxon>Cytophagia</taxon>
        <taxon>Cytophagales</taxon>
        <taxon>Flammeovirgaceae</taxon>
        <taxon>Sediminitomix</taxon>
    </lineage>
</organism>
<dbReference type="GO" id="GO:0016740">
    <property type="term" value="F:transferase activity"/>
    <property type="evidence" value="ECO:0007669"/>
    <property type="project" value="UniProtKB-KW"/>
</dbReference>
<dbReference type="InterPro" id="IPR017926">
    <property type="entry name" value="GATASE"/>
</dbReference>
<comment type="caution">
    <text evidence="2">The sequence shown here is derived from an EMBL/GenBank/DDBJ whole genome shotgun (WGS) entry which is preliminary data.</text>
</comment>
<evidence type="ECO:0000259" key="1">
    <source>
        <dbReference type="Pfam" id="PF00117"/>
    </source>
</evidence>
<keyword evidence="3" id="KW-1185">Reference proteome</keyword>